<keyword evidence="3" id="KW-1185">Reference proteome</keyword>
<reference evidence="2" key="1">
    <citation type="journal article" date="2014" name="Int. J. Syst. Evol. Microbiol.">
        <title>Complete genome sequence of Corynebacterium casei LMG S-19264T (=DSM 44701T), isolated from a smear-ripened cheese.</title>
        <authorList>
            <consortium name="US DOE Joint Genome Institute (JGI-PGF)"/>
            <person name="Walter F."/>
            <person name="Albersmeier A."/>
            <person name="Kalinowski J."/>
            <person name="Ruckert C."/>
        </authorList>
    </citation>
    <scope>NUCLEOTIDE SEQUENCE</scope>
    <source>
        <strain evidence="2">CGMCC 4.7110</strain>
    </source>
</reference>
<gene>
    <name evidence="2" type="ORF">GCM10011578_019150</name>
</gene>
<protein>
    <recommendedName>
        <fullName evidence="1">FAS1-like dehydratase domain-containing protein</fullName>
    </recommendedName>
</protein>
<name>A0A917X9T0_9ACTN</name>
<comment type="caution">
    <text evidence="2">The sequence shown here is derived from an EMBL/GenBank/DDBJ whole genome shotgun (WGS) entry which is preliminary data.</text>
</comment>
<dbReference type="InterPro" id="IPR039569">
    <property type="entry name" value="FAS1-like_DH_region"/>
</dbReference>
<dbReference type="Pfam" id="PF13452">
    <property type="entry name" value="FAS1_DH_region"/>
    <property type="match status" value="1"/>
</dbReference>
<dbReference type="SUPFAM" id="SSF54637">
    <property type="entry name" value="Thioesterase/thiol ester dehydrase-isomerase"/>
    <property type="match status" value="1"/>
</dbReference>
<evidence type="ECO:0000313" key="2">
    <source>
        <dbReference type="EMBL" id="GGM98328.1"/>
    </source>
</evidence>
<sequence length="175" mass="19221">MSEPILIRPDMLAIVNQPYGRQISYPITESDIRKWALAVHHPESPPAHYLDPRAAETGTLTAPPEFNPFAWGAARTEHTGKEIPLDPARRNLGAMEHLLGVVPPDLPHALNGGISTAYSGVPMRPGDVITAESVIAGYTAKQGRLGPMLLTETATTWTNQRDETVKVHRMTLIRY</sequence>
<dbReference type="Proteomes" id="UP000653411">
    <property type="component" value="Unassembled WGS sequence"/>
</dbReference>
<evidence type="ECO:0000313" key="3">
    <source>
        <dbReference type="Proteomes" id="UP000653411"/>
    </source>
</evidence>
<dbReference type="InterPro" id="IPR029069">
    <property type="entry name" value="HotDog_dom_sf"/>
</dbReference>
<organism evidence="2 3">
    <name type="scientific">Streptomyces fuscichromogenes</name>
    <dbReference type="NCBI Taxonomy" id="1324013"/>
    <lineage>
        <taxon>Bacteria</taxon>
        <taxon>Bacillati</taxon>
        <taxon>Actinomycetota</taxon>
        <taxon>Actinomycetes</taxon>
        <taxon>Kitasatosporales</taxon>
        <taxon>Streptomycetaceae</taxon>
        <taxon>Streptomyces</taxon>
    </lineage>
</organism>
<evidence type="ECO:0000259" key="1">
    <source>
        <dbReference type="Pfam" id="PF13452"/>
    </source>
</evidence>
<dbReference type="EMBL" id="BMML01000003">
    <property type="protein sequence ID" value="GGM98328.1"/>
    <property type="molecule type" value="Genomic_DNA"/>
</dbReference>
<dbReference type="RefSeq" id="WP_189262157.1">
    <property type="nucleotide sequence ID" value="NZ_BMML01000003.1"/>
</dbReference>
<dbReference type="AlphaFoldDB" id="A0A917X9T0"/>
<dbReference type="Gene3D" id="3.10.129.10">
    <property type="entry name" value="Hotdog Thioesterase"/>
    <property type="match status" value="1"/>
</dbReference>
<feature type="domain" description="FAS1-like dehydratase" evidence="1">
    <location>
        <begin position="19"/>
        <end position="166"/>
    </location>
</feature>
<reference evidence="2" key="2">
    <citation type="submission" date="2020-09" db="EMBL/GenBank/DDBJ databases">
        <authorList>
            <person name="Sun Q."/>
            <person name="Zhou Y."/>
        </authorList>
    </citation>
    <scope>NUCLEOTIDE SEQUENCE</scope>
    <source>
        <strain evidence="2">CGMCC 4.7110</strain>
    </source>
</reference>
<proteinExistence type="predicted"/>
<accession>A0A917X9T0</accession>